<dbReference type="PANTHER" id="PTHR47235">
    <property type="entry name" value="BLR6548 PROTEIN"/>
    <property type="match status" value="1"/>
</dbReference>
<reference evidence="5" key="1">
    <citation type="submission" date="2024-05" db="EMBL/GenBank/DDBJ databases">
        <authorList>
            <person name="Yang L."/>
            <person name="Pan L."/>
        </authorList>
    </citation>
    <scope>NUCLEOTIDE SEQUENCE</scope>
    <source>
        <strain evidence="5">FCG-7</strain>
    </source>
</reference>
<dbReference type="SUPFAM" id="SSF53822">
    <property type="entry name" value="Periplasmic binding protein-like I"/>
    <property type="match status" value="1"/>
</dbReference>
<gene>
    <name evidence="5" type="ORF">ABHF33_03415</name>
</gene>
<evidence type="ECO:0000256" key="2">
    <source>
        <dbReference type="ARBA" id="ARBA00022729"/>
    </source>
</evidence>
<dbReference type="InterPro" id="IPR028082">
    <property type="entry name" value="Peripla_BP_I"/>
</dbReference>
<sequence length="385" mass="40750">MLKKLIIAASLALVSQAYADITIGQSVPTTGIAAETGKAMAMGASIYFNQVNGRGGVNGELINHLVRDDGGNPQTTVKNARDFIEKENATALISFYGTDNIAALLKSKVLDTNGIALVGAHTGADSLRNNGSPYLFHTRASYTVEVDRLVKLLNENLGVTKFGVVAQQGGYGEAGIAALKAALAKKQLKLAGEAWYDNQTGDSTKAAKELAKINPEAVILVATTKPAATFVQEYKNSGGTSQLYALSAVQFEEVAKQIGKKTAHGLGISQVLPYPYNTRARLVQEFQNDVYAELGSGSSGKHEALAAIAKYPSYAMLEGYVAARLIVEGIKRAGKAPTRAAVYNALGTLSRYDLGGFVIDYSPSKRNGSNFSELTMMSPTGALTR</sequence>
<feature type="signal peptide" evidence="3">
    <location>
        <begin position="1"/>
        <end position="19"/>
    </location>
</feature>
<name>A0AAU7FCV8_9NEIS</name>
<feature type="chain" id="PRO_5043616279" evidence="3">
    <location>
        <begin position="20"/>
        <end position="385"/>
    </location>
</feature>
<dbReference type="KEGG" id="cmav:ABHF33_03415"/>
<feature type="domain" description="Leucine-binding protein" evidence="4">
    <location>
        <begin position="21"/>
        <end position="357"/>
    </location>
</feature>
<dbReference type="AlphaFoldDB" id="A0AAU7FCV8"/>
<organism evidence="5">
    <name type="scientific">Chitinibacter mangrovi</name>
    <dbReference type="NCBI Taxonomy" id="3153927"/>
    <lineage>
        <taxon>Bacteria</taxon>
        <taxon>Pseudomonadati</taxon>
        <taxon>Pseudomonadota</taxon>
        <taxon>Betaproteobacteria</taxon>
        <taxon>Neisseriales</taxon>
        <taxon>Chitinibacteraceae</taxon>
        <taxon>Chitinibacter</taxon>
    </lineage>
</organism>
<dbReference type="InterPro" id="IPR028081">
    <property type="entry name" value="Leu-bd"/>
</dbReference>
<evidence type="ECO:0000256" key="1">
    <source>
        <dbReference type="ARBA" id="ARBA00010062"/>
    </source>
</evidence>
<dbReference type="CDD" id="cd06326">
    <property type="entry name" value="PBP1_ABC_ligand_binding-like"/>
    <property type="match status" value="1"/>
</dbReference>
<evidence type="ECO:0000259" key="4">
    <source>
        <dbReference type="Pfam" id="PF13458"/>
    </source>
</evidence>
<proteinExistence type="inferred from homology"/>
<keyword evidence="2 3" id="KW-0732">Signal</keyword>
<comment type="similarity">
    <text evidence="1">Belongs to the leucine-binding protein family.</text>
</comment>
<dbReference type="Pfam" id="PF13458">
    <property type="entry name" value="Peripla_BP_6"/>
    <property type="match status" value="1"/>
</dbReference>
<dbReference type="EMBL" id="CP157355">
    <property type="protein sequence ID" value="XBM01353.1"/>
    <property type="molecule type" value="Genomic_DNA"/>
</dbReference>
<evidence type="ECO:0000313" key="5">
    <source>
        <dbReference type="EMBL" id="XBM01353.1"/>
    </source>
</evidence>
<evidence type="ECO:0000256" key="3">
    <source>
        <dbReference type="SAM" id="SignalP"/>
    </source>
</evidence>
<dbReference type="Gene3D" id="3.40.50.2300">
    <property type="match status" value="2"/>
</dbReference>
<dbReference type="RefSeq" id="WP_348945654.1">
    <property type="nucleotide sequence ID" value="NZ_CP157355.1"/>
</dbReference>
<dbReference type="PANTHER" id="PTHR47235:SF1">
    <property type="entry name" value="BLR6548 PROTEIN"/>
    <property type="match status" value="1"/>
</dbReference>
<protein>
    <submittedName>
        <fullName evidence="5">ABC transporter substrate-binding protein</fullName>
    </submittedName>
</protein>
<accession>A0AAU7FCV8</accession>